<dbReference type="PROSITE" id="PS51387">
    <property type="entry name" value="FAD_PCMH"/>
    <property type="match status" value="1"/>
</dbReference>
<organism evidence="5 6">
    <name type="scientific">Aspergillus carbonarius (strain ITEM 5010)</name>
    <dbReference type="NCBI Taxonomy" id="602072"/>
    <lineage>
        <taxon>Eukaryota</taxon>
        <taxon>Fungi</taxon>
        <taxon>Dikarya</taxon>
        <taxon>Ascomycota</taxon>
        <taxon>Pezizomycotina</taxon>
        <taxon>Eurotiomycetes</taxon>
        <taxon>Eurotiomycetidae</taxon>
        <taxon>Eurotiales</taxon>
        <taxon>Aspergillaceae</taxon>
        <taxon>Aspergillus</taxon>
        <taxon>Aspergillus subgen. Circumdati</taxon>
    </lineage>
</organism>
<keyword evidence="2" id="KW-0560">Oxidoreductase</keyword>
<sequence length="598" mass="65516">MKGYMFLGLAASLVPSGASAQSSSRAAVSLSAEVATVTTSPSAAPPLFASETVQLTDDVLARAAAALNNETLSVMFAFAVSNTTSVSRTRVLGCKVMPGDAAWPTETTWEIFRSVARYDDPTSIMLPLYEGRPCMPTGYNYTSTCTQGAYPTYVVNVSTVAQIKLAVDFSRNQNVRLVVKNTGHDFNGKPSGKGALSIWTHWLKDKAFYPVFKADNGYYGPAMQLGTSIQAWEVYEFAKVSNVIIVGGEAAAFGVVGGYTFGGGHSPLSSMYGMAADQVLAMEVVLANGRFVTATSKQNSDIFWMLCGGGGSTIGVVTSLTIKAYPKLPTTTVTFNWTISDTPNAEIGTAYAGNTDYYFRMESFVAPNMTIPETKKLLKPWFDVLDSLNVSYTPWYNHADNFHDIWKIAFPVEAGRSDVVKTASRLPPRMVFRGQDLRHRNFLAQKDVIEKGLCIEGFHISGTGIAVEPPTDNAVLPAWRDALAHVIVGSEWNFTSSWETIRNLSLFVTNWMDTLREISPDSGAYMSEADLFEPNLQEAFYGVNYPHLYELKQKYDPTGLFFALTAVGAEDWEVQVTDPLSYSWNNNGRLCPKSSWEK</sequence>
<evidence type="ECO:0000256" key="2">
    <source>
        <dbReference type="ARBA" id="ARBA00023002"/>
    </source>
</evidence>
<evidence type="ECO:0000313" key="5">
    <source>
        <dbReference type="EMBL" id="OOF94487.1"/>
    </source>
</evidence>
<dbReference type="InterPro" id="IPR050432">
    <property type="entry name" value="FAD-linked_Oxidoreductases_BP"/>
</dbReference>
<accession>A0A1R3RJ29</accession>
<dbReference type="PANTHER" id="PTHR13878:SF91">
    <property type="entry name" value="FAD BINDING DOMAIN PROTEIN (AFU_ORTHOLOGUE AFUA_6G12070)-RELATED"/>
    <property type="match status" value="1"/>
</dbReference>
<gene>
    <name evidence="5" type="ORF">ASPCADRAFT_515967</name>
</gene>
<dbReference type="Pfam" id="PF08031">
    <property type="entry name" value="BBE"/>
    <property type="match status" value="1"/>
</dbReference>
<feature type="signal peptide" evidence="3">
    <location>
        <begin position="1"/>
        <end position="20"/>
    </location>
</feature>
<keyword evidence="3" id="KW-0732">Signal</keyword>
<dbReference type="STRING" id="602072.A0A1R3RJ29"/>
<reference evidence="6" key="1">
    <citation type="journal article" date="2017" name="Genome Biol.">
        <title>Comparative genomics reveals high biological diversity and specific adaptations in the industrially and medically important fungal genus Aspergillus.</title>
        <authorList>
            <person name="de Vries R.P."/>
            <person name="Riley R."/>
            <person name="Wiebenga A."/>
            <person name="Aguilar-Osorio G."/>
            <person name="Amillis S."/>
            <person name="Uchima C.A."/>
            <person name="Anderluh G."/>
            <person name="Asadollahi M."/>
            <person name="Askin M."/>
            <person name="Barry K."/>
            <person name="Battaglia E."/>
            <person name="Bayram O."/>
            <person name="Benocci T."/>
            <person name="Braus-Stromeyer S.A."/>
            <person name="Caldana C."/>
            <person name="Canovas D."/>
            <person name="Cerqueira G.C."/>
            <person name="Chen F."/>
            <person name="Chen W."/>
            <person name="Choi C."/>
            <person name="Clum A."/>
            <person name="Dos Santos R.A."/>
            <person name="Damasio A.R."/>
            <person name="Diallinas G."/>
            <person name="Emri T."/>
            <person name="Fekete E."/>
            <person name="Flipphi M."/>
            <person name="Freyberg S."/>
            <person name="Gallo A."/>
            <person name="Gournas C."/>
            <person name="Habgood R."/>
            <person name="Hainaut M."/>
            <person name="Harispe M.L."/>
            <person name="Henrissat B."/>
            <person name="Hilden K.S."/>
            <person name="Hope R."/>
            <person name="Hossain A."/>
            <person name="Karabika E."/>
            <person name="Karaffa L."/>
            <person name="Karanyi Z."/>
            <person name="Krasevec N."/>
            <person name="Kuo A."/>
            <person name="Kusch H."/>
            <person name="LaButti K."/>
            <person name="Lagendijk E.L."/>
            <person name="Lapidus A."/>
            <person name="Levasseur A."/>
            <person name="Lindquist E."/>
            <person name="Lipzen A."/>
            <person name="Logrieco A.F."/>
            <person name="MacCabe A."/>
            <person name="Maekelae M.R."/>
            <person name="Malavazi I."/>
            <person name="Melin P."/>
            <person name="Meyer V."/>
            <person name="Mielnichuk N."/>
            <person name="Miskei M."/>
            <person name="Molnar A.P."/>
            <person name="Mule G."/>
            <person name="Ngan C.Y."/>
            <person name="Orejas M."/>
            <person name="Orosz E."/>
            <person name="Ouedraogo J.P."/>
            <person name="Overkamp K.M."/>
            <person name="Park H.-S."/>
            <person name="Perrone G."/>
            <person name="Piumi F."/>
            <person name="Punt P.J."/>
            <person name="Ram A.F."/>
            <person name="Ramon A."/>
            <person name="Rauscher S."/>
            <person name="Record E."/>
            <person name="Riano-Pachon D.M."/>
            <person name="Robert V."/>
            <person name="Roehrig J."/>
            <person name="Ruller R."/>
            <person name="Salamov A."/>
            <person name="Salih N.S."/>
            <person name="Samson R.A."/>
            <person name="Sandor E."/>
            <person name="Sanguinetti M."/>
            <person name="Schuetze T."/>
            <person name="Sepcic K."/>
            <person name="Shelest E."/>
            <person name="Sherlock G."/>
            <person name="Sophianopoulou V."/>
            <person name="Squina F.M."/>
            <person name="Sun H."/>
            <person name="Susca A."/>
            <person name="Todd R.B."/>
            <person name="Tsang A."/>
            <person name="Unkles S.E."/>
            <person name="van de Wiele N."/>
            <person name="van Rossen-Uffink D."/>
            <person name="Oliveira J.V."/>
            <person name="Vesth T.C."/>
            <person name="Visser J."/>
            <person name="Yu J.-H."/>
            <person name="Zhou M."/>
            <person name="Andersen M.R."/>
            <person name="Archer D.B."/>
            <person name="Baker S.E."/>
            <person name="Benoit I."/>
            <person name="Brakhage A.A."/>
            <person name="Braus G.H."/>
            <person name="Fischer R."/>
            <person name="Frisvad J.C."/>
            <person name="Goldman G.H."/>
            <person name="Houbraken J."/>
            <person name="Oakley B."/>
            <person name="Pocsi I."/>
            <person name="Scazzocchio C."/>
            <person name="Seiboth B."/>
            <person name="vanKuyk P.A."/>
            <person name="Wortman J."/>
            <person name="Dyer P.S."/>
            <person name="Grigoriev I.V."/>
        </authorList>
    </citation>
    <scope>NUCLEOTIDE SEQUENCE [LARGE SCALE GENOMIC DNA]</scope>
    <source>
        <strain evidence="6">ITEM 5010</strain>
    </source>
</reference>
<dbReference type="Pfam" id="PF01565">
    <property type="entry name" value="FAD_binding_4"/>
    <property type="match status" value="1"/>
</dbReference>
<dbReference type="InterPro" id="IPR006094">
    <property type="entry name" value="Oxid_FAD_bind_N"/>
</dbReference>
<dbReference type="InterPro" id="IPR012951">
    <property type="entry name" value="BBE"/>
</dbReference>
<dbReference type="Proteomes" id="UP000188318">
    <property type="component" value="Unassembled WGS sequence"/>
</dbReference>
<evidence type="ECO:0000256" key="3">
    <source>
        <dbReference type="SAM" id="SignalP"/>
    </source>
</evidence>
<dbReference type="InterPro" id="IPR016169">
    <property type="entry name" value="FAD-bd_PCMH_sub2"/>
</dbReference>
<dbReference type="InterPro" id="IPR036318">
    <property type="entry name" value="FAD-bd_PCMH-like_sf"/>
</dbReference>
<dbReference type="OMA" id="HADNFHD"/>
<evidence type="ECO:0000256" key="1">
    <source>
        <dbReference type="ARBA" id="ARBA00005466"/>
    </source>
</evidence>
<keyword evidence="6" id="KW-1185">Reference proteome</keyword>
<dbReference type="Gene3D" id="3.30.465.10">
    <property type="match status" value="2"/>
</dbReference>
<evidence type="ECO:0000313" key="6">
    <source>
        <dbReference type="Proteomes" id="UP000188318"/>
    </source>
</evidence>
<dbReference type="PANTHER" id="PTHR13878">
    <property type="entry name" value="GULONOLACTONE OXIDASE"/>
    <property type="match status" value="1"/>
</dbReference>
<dbReference type="SUPFAM" id="SSF56176">
    <property type="entry name" value="FAD-binding/transporter-associated domain-like"/>
    <property type="match status" value="1"/>
</dbReference>
<feature type="domain" description="FAD-binding PCMH-type" evidence="4">
    <location>
        <begin position="147"/>
        <end position="327"/>
    </location>
</feature>
<dbReference type="GO" id="GO:0016491">
    <property type="term" value="F:oxidoreductase activity"/>
    <property type="evidence" value="ECO:0007669"/>
    <property type="project" value="UniProtKB-KW"/>
</dbReference>
<evidence type="ECO:0000259" key="4">
    <source>
        <dbReference type="PROSITE" id="PS51387"/>
    </source>
</evidence>
<dbReference type="AlphaFoldDB" id="A0A1R3RJ29"/>
<dbReference type="EMBL" id="KV907501">
    <property type="protein sequence ID" value="OOF94487.1"/>
    <property type="molecule type" value="Genomic_DNA"/>
</dbReference>
<protein>
    <recommendedName>
        <fullName evidence="4">FAD-binding PCMH-type domain-containing protein</fullName>
    </recommendedName>
</protein>
<dbReference type="VEuPathDB" id="FungiDB:ASPCADRAFT_515967"/>
<name>A0A1R3RJ29_ASPC5</name>
<dbReference type="InterPro" id="IPR016166">
    <property type="entry name" value="FAD-bd_PCMH"/>
</dbReference>
<feature type="chain" id="PRO_5012458516" description="FAD-binding PCMH-type domain-containing protein" evidence="3">
    <location>
        <begin position="21"/>
        <end position="598"/>
    </location>
</feature>
<dbReference type="GO" id="GO:0071949">
    <property type="term" value="F:FAD binding"/>
    <property type="evidence" value="ECO:0007669"/>
    <property type="project" value="InterPro"/>
</dbReference>
<comment type="similarity">
    <text evidence="1">Belongs to the oxygen-dependent FAD-linked oxidoreductase family.</text>
</comment>
<dbReference type="OrthoDB" id="9983560at2759"/>
<proteinExistence type="inferred from homology"/>